<evidence type="ECO:0000259" key="1">
    <source>
        <dbReference type="SMART" id="SM00861"/>
    </source>
</evidence>
<organism evidence="2 3">
    <name type="scientific">Candidatus Magasanikbacteria bacterium RIFCSPHIGHO2_02_FULL_45_10</name>
    <dbReference type="NCBI Taxonomy" id="1798679"/>
    <lineage>
        <taxon>Bacteria</taxon>
        <taxon>Candidatus Magasanikiibacteriota</taxon>
    </lineage>
</organism>
<proteinExistence type="predicted"/>
<evidence type="ECO:0000313" key="3">
    <source>
        <dbReference type="Proteomes" id="UP000176413"/>
    </source>
</evidence>
<evidence type="ECO:0000313" key="2">
    <source>
        <dbReference type="EMBL" id="OGH68373.1"/>
    </source>
</evidence>
<comment type="caution">
    <text evidence="2">The sequence shown here is derived from an EMBL/GenBank/DDBJ whole genome shotgun (WGS) entry which is preliminary data.</text>
</comment>
<dbReference type="PANTHER" id="PTHR43825:SF5">
    <property type="entry name" value="HYPOTHETICAL TRANSKETOLASE FAMILY PROTEIN"/>
    <property type="match status" value="1"/>
</dbReference>
<dbReference type="InterPro" id="IPR005475">
    <property type="entry name" value="Transketolase-like_Pyr-bd"/>
</dbReference>
<dbReference type="Proteomes" id="UP000176413">
    <property type="component" value="Unassembled WGS sequence"/>
</dbReference>
<dbReference type="InterPro" id="IPR029061">
    <property type="entry name" value="THDP-binding"/>
</dbReference>
<gene>
    <name evidence="2" type="ORF">A3D53_02815</name>
</gene>
<name>A0A1F6MA22_9BACT</name>
<protein>
    <recommendedName>
        <fullName evidence="1">Transketolase-like pyrimidine-binding domain-containing protein</fullName>
    </recommendedName>
</protein>
<accession>A0A1F6MA22</accession>
<dbReference type="AlphaFoldDB" id="A0A1F6MA22"/>
<dbReference type="Pfam" id="PF02780">
    <property type="entry name" value="Transketolase_C"/>
    <property type="match status" value="1"/>
</dbReference>
<dbReference type="PANTHER" id="PTHR43825">
    <property type="entry name" value="PYRUVATE DEHYDROGENASE E1 COMPONENT"/>
    <property type="match status" value="1"/>
</dbReference>
<dbReference type="CDD" id="cd07033">
    <property type="entry name" value="TPP_PYR_DXS_TK_like"/>
    <property type="match status" value="1"/>
</dbReference>
<dbReference type="SUPFAM" id="SSF52922">
    <property type="entry name" value="TK C-terminal domain-like"/>
    <property type="match status" value="1"/>
</dbReference>
<dbReference type="InterPro" id="IPR009014">
    <property type="entry name" value="Transketo_C/PFOR_II"/>
</dbReference>
<dbReference type="Pfam" id="PF02779">
    <property type="entry name" value="Transket_pyr"/>
    <property type="match status" value="1"/>
</dbReference>
<feature type="domain" description="Transketolase-like pyrimidine-binding" evidence="1">
    <location>
        <begin position="1"/>
        <end position="164"/>
    </location>
</feature>
<dbReference type="SMART" id="SM00861">
    <property type="entry name" value="Transket_pyr"/>
    <property type="match status" value="1"/>
</dbReference>
<reference evidence="2 3" key="1">
    <citation type="journal article" date="2016" name="Nat. Commun.">
        <title>Thousands of microbial genomes shed light on interconnected biogeochemical processes in an aquifer system.</title>
        <authorList>
            <person name="Anantharaman K."/>
            <person name="Brown C.T."/>
            <person name="Hug L.A."/>
            <person name="Sharon I."/>
            <person name="Castelle C.J."/>
            <person name="Probst A.J."/>
            <person name="Thomas B.C."/>
            <person name="Singh A."/>
            <person name="Wilkins M.J."/>
            <person name="Karaoz U."/>
            <person name="Brodie E.L."/>
            <person name="Williams K.H."/>
            <person name="Hubbard S.S."/>
            <person name="Banfield J.F."/>
        </authorList>
    </citation>
    <scope>NUCLEOTIDE SEQUENCE [LARGE SCALE GENOMIC DNA]</scope>
</reference>
<sequence>MSMRKQFVTTVESVLAGDERLMLLLGDIGVFGFNKTFQTYPGHVYNIGILEQSTIGLAAGLAMTGFIPVVHTIAPFLVERAYEQLKLDFGYQQLGGNFVSVGASYDYAALGCTHHCPGDVGILKNIPGMEVILPGTAQEFDTLFKAAYADGKPTYFRISERENTESRAVVFGQAEVVKKGNQATVIAIGPSLKPVLEACEGLDVTILYYTTVAPFDQQTLQENCSSGKIVLVEPNYVGTLAHEVTQSLAGEKIMLGSIGVPREFLTNYGKAEDHDKTIGLTVENIRHRLEKLLAR</sequence>
<dbReference type="SUPFAM" id="SSF52518">
    <property type="entry name" value="Thiamin diphosphate-binding fold (THDP-binding)"/>
    <property type="match status" value="1"/>
</dbReference>
<dbReference type="InterPro" id="IPR051157">
    <property type="entry name" value="PDH/Transketolase"/>
</dbReference>
<dbReference type="Gene3D" id="3.40.50.920">
    <property type="match status" value="1"/>
</dbReference>
<dbReference type="EMBL" id="MFQA01000045">
    <property type="protein sequence ID" value="OGH68373.1"/>
    <property type="molecule type" value="Genomic_DNA"/>
</dbReference>
<dbReference type="Gene3D" id="3.40.50.970">
    <property type="match status" value="1"/>
</dbReference>
<dbReference type="InterPro" id="IPR033248">
    <property type="entry name" value="Transketolase_C"/>
</dbReference>